<dbReference type="SFLD" id="SFLDS00019">
    <property type="entry name" value="Glutathione_Transferase_(cytos"/>
    <property type="match status" value="1"/>
</dbReference>
<dbReference type="EMBL" id="CP073346">
    <property type="protein sequence ID" value="UTW06306.1"/>
    <property type="molecule type" value="Genomic_DNA"/>
</dbReference>
<dbReference type="SFLD" id="SFLDG01150">
    <property type="entry name" value="Main.1:_Beta-like"/>
    <property type="match status" value="1"/>
</dbReference>
<reference evidence="3" key="1">
    <citation type="submission" date="2021-04" db="EMBL/GenBank/DDBJ databases">
        <title>Oceanospirillales bacteria with DddD are important DMSP degraders in coastal seawater.</title>
        <authorList>
            <person name="Liu J."/>
        </authorList>
    </citation>
    <scope>NUCLEOTIDE SEQUENCE</scope>
    <source>
        <strain evidence="3">D13-4</strain>
    </source>
</reference>
<organism evidence="3 4">
    <name type="scientific">Pseudomonas benzenivorans</name>
    <dbReference type="NCBI Taxonomy" id="556533"/>
    <lineage>
        <taxon>Bacteria</taxon>
        <taxon>Pseudomonadati</taxon>
        <taxon>Pseudomonadota</taxon>
        <taxon>Gammaproteobacteria</taxon>
        <taxon>Pseudomonadales</taxon>
        <taxon>Pseudomonadaceae</taxon>
        <taxon>Pseudomonas</taxon>
    </lineage>
</organism>
<dbReference type="InterPro" id="IPR036282">
    <property type="entry name" value="Glutathione-S-Trfase_C_sf"/>
</dbReference>
<dbReference type="SUPFAM" id="SSF47616">
    <property type="entry name" value="GST C-terminal domain-like"/>
    <property type="match status" value="1"/>
</dbReference>
<sequence length="202" mass="22237">MKLYYYPGACSLAVHIILQETGLPFVLERVDLANHETEQGGDYYRINPKGSVPTLELDDGTLLTEGPVINQYLCDLAGRIDLMPEAGSMPRYRVMEWQNYITSELHKTAGALFNPELVAEARDQFAGAVTQKFGWVSQQLKDRPYLTGTGFTAADAYLFVIAGWAPHLGLDLSACVELRDFLKRVAARPAVQAALKAEGLAS</sequence>
<dbReference type="InterPro" id="IPR036249">
    <property type="entry name" value="Thioredoxin-like_sf"/>
</dbReference>
<name>A0ABY5H5G3_9PSED</name>
<evidence type="ECO:0000313" key="3">
    <source>
        <dbReference type="EMBL" id="UTW06306.1"/>
    </source>
</evidence>
<dbReference type="Pfam" id="PF13409">
    <property type="entry name" value="GST_N_2"/>
    <property type="match status" value="1"/>
</dbReference>
<protein>
    <submittedName>
        <fullName evidence="3">Glutathione transferase GstA</fullName>
        <ecNumber evidence="3">2.5.1.18</ecNumber>
    </submittedName>
</protein>
<dbReference type="Pfam" id="PF13410">
    <property type="entry name" value="GST_C_2"/>
    <property type="match status" value="1"/>
</dbReference>
<dbReference type="PANTHER" id="PTHR44051">
    <property type="entry name" value="GLUTATHIONE S-TRANSFERASE-RELATED"/>
    <property type="match status" value="1"/>
</dbReference>
<keyword evidence="4" id="KW-1185">Reference proteome</keyword>
<dbReference type="PANTHER" id="PTHR44051:SF8">
    <property type="entry name" value="GLUTATHIONE S-TRANSFERASE GSTA"/>
    <property type="match status" value="1"/>
</dbReference>
<dbReference type="Proteomes" id="UP001059672">
    <property type="component" value="Chromosome"/>
</dbReference>
<dbReference type="CDD" id="cd03188">
    <property type="entry name" value="GST_C_Beta"/>
    <property type="match status" value="1"/>
</dbReference>
<feature type="domain" description="GST N-terminal" evidence="1">
    <location>
        <begin position="1"/>
        <end position="81"/>
    </location>
</feature>
<dbReference type="Gene3D" id="1.20.1050.10">
    <property type="match status" value="1"/>
</dbReference>
<keyword evidence="3" id="KW-0808">Transferase</keyword>
<dbReference type="SUPFAM" id="SSF52833">
    <property type="entry name" value="Thioredoxin-like"/>
    <property type="match status" value="1"/>
</dbReference>
<gene>
    <name evidence="3" type="primary">gstA</name>
    <name evidence="3" type="ORF">KDW96_14050</name>
</gene>
<dbReference type="CDD" id="cd03057">
    <property type="entry name" value="GST_N_Beta"/>
    <property type="match status" value="1"/>
</dbReference>
<dbReference type="InterPro" id="IPR004045">
    <property type="entry name" value="Glutathione_S-Trfase_N"/>
</dbReference>
<accession>A0ABY5H5G3</accession>
<dbReference type="SFLD" id="SFLDG00358">
    <property type="entry name" value="Main_(cytGST)"/>
    <property type="match status" value="1"/>
</dbReference>
<feature type="domain" description="GST C-terminal" evidence="2">
    <location>
        <begin position="87"/>
        <end position="202"/>
    </location>
</feature>
<dbReference type="GO" id="GO:0004364">
    <property type="term" value="F:glutathione transferase activity"/>
    <property type="evidence" value="ECO:0007669"/>
    <property type="project" value="UniProtKB-EC"/>
</dbReference>
<dbReference type="InterPro" id="IPR040079">
    <property type="entry name" value="Glutathione_S-Trfase"/>
</dbReference>
<dbReference type="Gene3D" id="3.40.30.10">
    <property type="entry name" value="Glutaredoxin"/>
    <property type="match status" value="1"/>
</dbReference>
<dbReference type="PROSITE" id="PS50404">
    <property type="entry name" value="GST_NTER"/>
    <property type="match status" value="1"/>
</dbReference>
<dbReference type="EC" id="2.5.1.18" evidence="3"/>
<evidence type="ECO:0000259" key="1">
    <source>
        <dbReference type="PROSITE" id="PS50404"/>
    </source>
</evidence>
<dbReference type="NCBIfam" id="NF007831">
    <property type="entry name" value="PRK10542.1"/>
    <property type="match status" value="1"/>
</dbReference>
<proteinExistence type="predicted"/>
<dbReference type="RefSeq" id="WP_255836885.1">
    <property type="nucleotide sequence ID" value="NZ_CP073346.1"/>
</dbReference>
<evidence type="ECO:0000259" key="2">
    <source>
        <dbReference type="PROSITE" id="PS50405"/>
    </source>
</evidence>
<evidence type="ECO:0000313" key="4">
    <source>
        <dbReference type="Proteomes" id="UP001059672"/>
    </source>
</evidence>
<dbReference type="InterPro" id="IPR010987">
    <property type="entry name" value="Glutathione-S-Trfase_C-like"/>
</dbReference>
<dbReference type="PROSITE" id="PS50405">
    <property type="entry name" value="GST_CTER"/>
    <property type="match status" value="1"/>
</dbReference>